<evidence type="ECO:0000313" key="2">
    <source>
        <dbReference type="Proteomes" id="UP000323506"/>
    </source>
</evidence>
<dbReference type="EMBL" id="CM017698">
    <property type="protein sequence ID" value="TYG96420.1"/>
    <property type="molecule type" value="Genomic_DNA"/>
</dbReference>
<keyword evidence="2" id="KW-1185">Reference proteome</keyword>
<name>A0A5D2ESK6_GOSDA</name>
<accession>A0A5D2ESK6</accession>
<protein>
    <submittedName>
        <fullName evidence="1">Uncharacterized protein</fullName>
    </submittedName>
</protein>
<proteinExistence type="predicted"/>
<organism evidence="1 2">
    <name type="scientific">Gossypium darwinii</name>
    <name type="common">Darwin's cotton</name>
    <name type="synonym">Gossypium barbadense var. darwinii</name>
    <dbReference type="NCBI Taxonomy" id="34276"/>
    <lineage>
        <taxon>Eukaryota</taxon>
        <taxon>Viridiplantae</taxon>
        <taxon>Streptophyta</taxon>
        <taxon>Embryophyta</taxon>
        <taxon>Tracheophyta</taxon>
        <taxon>Spermatophyta</taxon>
        <taxon>Magnoliopsida</taxon>
        <taxon>eudicotyledons</taxon>
        <taxon>Gunneridae</taxon>
        <taxon>Pentapetalae</taxon>
        <taxon>rosids</taxon>
        <taxon>malvids</taxon>
        <taxon>Malvales</taxon>
        <taxon>Malvaceae</taxon>
        <taxon>Malvoideae</taxon>
        <taxon>Gossypium</taxon>
    </lineage>
</organism>
<reference evidence="1 2" key="1">
    <citation type="submission" date="2019-06" db="EMBL/GenBank/DDBJ databases">
        <title>WGS assembly of Gossypium darwinii.</title>
        <authorList>
            <person name="Chen Z.J."/>
            <person name="Sreedasyam A."/>
            <person name="Ando A."/>
            <person name="Song Q."/>
            <person name="De L."/>
            <person name="Hulse-Kemp A."/>
            <person name="Ding M."/>
            <person name="Ye W."/>
            <person name="Kirkbride R."/>
            <person name="Jenkins J."/>
            <person name="Plott C."/>
            <person name="Lovell J."/>
            <person name="Lin Y.-M."/>
            <person name="Vaughn R."/>
            <person name="Liu B."/>
            <person name="Li W."/>
            <person name="Simpson S."/>
            <person name="Scheffler B."/>
            <person name="Saski C."/>
            <person name="Grover C."/>
            <person name="Hu G."/>
            <person name="Conover J."/>
            <person name="Carlson J."/>
            <person name="Shu S."/>
            <person name="Boston L."/>
            <person name="Williams M."/>
            <person name="Peterson D."/>
            <person name="Mcgee K."/>
            <person name="Jones D."/>
            <person name="Wendel J."/>
            <person name="Stelly D."/>
            <person name="Grimwood J."/>
            <person name="Schmutz J."/>
        </authorList>
    </citation>
    <scope>NUCLEOTIDE SEQUENCE [LARGE SCALE GENOMIC DNA]</scope>
    <source>
        <strain evidence="1">1808015.09</strain>
    </source>
</reference>
<dbReference type="Proteomes" id="UP000323506">
    <property type="component" value="Chromosome A11"/>
</dbReference>
<gene>
    <name evidence="1" type="ORF">ES288_A11G349100v1</name>
</gene>
<dbReference type="AlphaFoldDB" id="A0A5D2ESK6"/>
<evidence type="ECO:0000313" key="1">
    <source>
        <dbReference type="EMBL" id="TYG96420.1"/>
    </source>
</evidence>
<sequence>MMMLGEFTDKIAQKVANSTNIKGGRKPGFAIKLGMGTRQIISEIIEIKQLRSRPYNISYPDEV</sequence>